<organism evidence="2 3">
    <name type="scientific">Burkholderia vietnamiensis (strain G4 / LMG 22486)</name>
    <name type="common">Burkholderia cepacia (strain R1808)</name>
    <dbReference type="NCBI Taxonomy" id="269482"/>
    <lineage>
        <taxon>Bacteria</taxon>
        <taxon>Pseudomonadati</taxon>
        <taxon>Pseudomonadota</taxon>
        <taxon>Betaproteobacteria</taxon>
        <taxon>Burkholderiales</taxon>
        <taxon>Burkholderiaceae</taxon>
        <taxon>Burkholderia</taxon>
        <taxon>Burkholderia cepacia complex</taxon>
    </lineage>
</organism>
<feature type="compositionally biased region" description="Basic and acidic residues" evidence="1">
    <location>
        <begin position="50"/>
        <end position="60"/>
    </location>
</feature>
<dbReference type="KEGG" id="bvi:Bcep1808_6543"/>
<evidence type="ECO:0000313" key="3">
    <source>
        <dbReference type="Proteomes" id="UP000002287"/>
    </source>
</evidence>
<sequence>MFERNSHTCSAGVLRGRPRASLDRRSRRRRSCDGTPPARVITPMRVQRRIPPDDAIKSPNERMPTGATGRFAPATSRHPPLSRRTRRVLANTDSHDRFDLSRTSIRRVRHVHFFSCRATHETSRATAA</sequence>
<gene>
    <name evidence="2" type="ordered locus">Bcep1808_6543</name>
</gene>
<reference evidence="3" key="1">
    <citation type="submission" date="2007-03" db="EMBL/GenBank/DDBJ databases">
        <title>Complete sequence of chromosome 3 of Burkholderia vietnamiensis G4.</title>
        <authorList>
            <consortium name="US DOE Joint Genome Institute"/>
            <person name="Copeland A."/>
            <person name="Lucas S."/>
            <person name="Lapidus A."/>
            <person name="Barry K."/>
            <person name="Detter J.C."/>
            <person name="Glavina del Rio T."/>
            <person name="Hammon N."/>
            <person name="Israni S."/>
            <person name="Dalin E."/>
            <person name="Tice H."/>
            <person name="Pitluck S."/>
            <person name="Chain P."/>
            <person name="Malfatti S."/>
            <person name="Shin M."/>
            <person name="Vergez L."/>
            <person name="Schmutz J."/>
            <person name="Larimer F."/>
            <person name="Land M."/>
            <person name="Hauser L."/>
            <person name="Kyrpides N."/>
            <person name="Tiedje J."/>
            <person name="Richardson P."/>
        </authorList>
    </citation>
    <scope>NUCLEOTIDE SEQUENCE [LARGE SCALE GENOMIC DNA]</scope>
    <source>
        <strain evidence="3">G4 / LMG 22486</strain>
    </source>
</reference>
<evidence type="ECO:0000256" key="1">
    <source>
        <dbReference type="SAM" id="MobiDB-lite"/>
    </source>
</evidence>
<evidence type="ECO:0000313" key="2">
    <source>
        <dbReference type="EMBL" id="ABO59438.1"/>
    </source>
</evidence>
<feature type="region of interest" description="Disordered" evidence="1">
    <location>
        <begin position="1"/>
        <end position="83"/>
    </location>
</feature>
<accession>A4JT35</accession>
<dbReference type="Proteomes" id="UP000002287">
    <property type="component" value="Chromosome 3"/>
</dbReference>
<protein>
    <submittedName>
        <fullName evidence="2">Uncharacterized protein</fullName>
    </submittedName>
</protein>
<name>A4JT35_BURVG</name>
<dbReference type="EMBL" id="CP000616">
    <property type="protein sequence ID" value="ABO59438.1"/>
    <property type="molecule type" value="Genomic_DNA"/>
</dbReference>
<dbReference type="HOGENOM" id="CLU_1955519_0_0_4"/>
<dbReference type="AlphaFoldDB" id="A4JT35"/>
<proteinExistence type="predicted"/>